<gene>
    <name evidence="1" type="ORF">ABH943_006980</name>
</gene>
<evidence type="ECO:0000313" key="1">
    <source>
        <dbReference type="EMBL" id="MFK4446948.1"/>
    </source>
</evidence>
<organism evidence="1 2">
    <name type="scientific">Caballeronia udeis</name>
    <dbReference type="NCBI Taxonomy" id="1232866"/>
    <lineage>
        <taxon>Bacteria</taxon>
        <taxon>Pseudomonadati</taxon>
        <taxon>Pseudomonadota</taxon>
        <taxon>Betaproteobacteria</taxon>
        <taxon>Burkholderiales</taxon>
        <taxon>Burkholderiaceae</taxon>
        <taxon>Caballeronia</taxon>
    </lineage>
</organism>
<evidence type="ECO:0000313" key="2">
    <source>
        <dbReference type="Proteomes" id="UP001620514"/>
    </source>
</evidence>
<keyword evidence="2" id="KW-1185">Reference proteome</keyword>
<comment type="caution">
    <text evidence="1">The sequence shown here is derived from an EMBL/GenBank/DDBJ whole genome shotgun (WGS) entry which is preliminary data.</text>
</comment>
<accession>A0ABW8MTE3</accession>
<name>A0ABW8MTE3_9BURK</name>
<protein>
    <submittedName>
        <fullName evidence="1">Uncharacterized protein</fullName>
    </submittedName>
</protein>
<sequence length="38" mass="4375">MNQQFPEKALVTTRHERAGWRAGGNFRYPGVMAQILSR</sequence>
<dbReference type="EMBL" id="JBIYDN010000030">
    <property type="protein sequence ID" value="MFK4446948.1"/>
    <property type="molecule type" value="Genomic_DNA"/>
</dbReference>
<reference evidence="1 2" key="1">
    <citation type="submission" date="2024-11" db="EMBL/GenBank/DDBJ databases">
        <title>Using genomics to understand microbial adaptation to soil warming.</title>
        <authorList>
            <person name="Deangelis K.M. PhD."/>
        </authorList>
    </citation>
    <scope>NUCLEOTIDE SEQUENCE [LARGE SCALE GENOMIC DNA]</scope>
    <source>
        <strain evidence="1 2">GAS97</strain>
    </source>
</reference>
<proteinExistence type="predicted"/>
<dbReference type="Proteomes" id="UP001620514">
    <property type="component" value="Unassembled WGS sequence"/>
</dbReference>